<evidence type="ECO:0000313" key="1">
    <source>
        <dbReference type="EMBL" id="VTR32664.1"/>
    </source>
</evidence>
<name>A0A4U9URY2_9SPHI</name>
<proteinExistence type="predicted"/>
<organism evidence="1 2">
    <name type="scientific">Sphingobacterium thalpophilum</name>
    <dbReference type="NCBI Taxonomy" id="259"/>
    <lineage>
        <taxon>Bacteria</taxon>
        <taxon>Pseudomonadati</taxon>
        <taxon>Bacteroidota</taxon>
        <taxon>Sphingobacteriia</taxon>
        <taxon>Sphingobacteriales</taxon>
        <taxon>Sphingobacteriaceae</taxon>
        <taxon>Sphingobacterium</taxon>
    </lineage>
</organism>
<sequence length="48" mass="5620">MFCWLFYFVLIIAKFALEGKPCIPINIEDIRPTKYIFYKGSLVSIFVA</sequence>
<dbReference type="KEGG" id="stha:NCTC11429_01050"/>
<dbReference type="AlphaFoldDB" id="A0A4U9URY2"/>
<protein>
    <submittedName>
        <fullName evidence="1">Uncharacterized protein</fullName>
    </submittedName>
</protein>
<dbReference type="Proteomes" id="UP000308196">
    <property type="component" value="Chromosome"/>
</dbReference>
<dbReference type="STRING" id="1123265.GCA_000686625_03968"/>
<reference evidence="1 2" key="1">
    <citation type="submission" date="2019-05" db="EMBL/GenBank/DDBJ databases">
        <authorList>
            <consortium name="Pathogen Informatics"/>
        </authorList>
    </citation>
    <scope>NUCLEOTIDE SEQUENCE [LARGE SCALE GENOMIC DNA]</scope>
    <source>
        <strain evidence="1 2">NCTC11429</strain>
    </source>
</reference>
<evidence type="ECO:0000313" key="2">
    <source>
        <dbReference type="Proteomes" id="UP000308196"/>
    </source>
</evidence>
<gene>
    <name evidence="1" type="ORF">NCTC11429_01050</name>
</gene>
<dbReference type="EMBL" id="LR590484">
    <property type="protein sequence ID" value="VTR32664.1"/>
    <property type="molecule type" value="Genomic_DNA"/>
</dbReference>
<accession>A0A4U9URY2</accession>